<name>A0A6C0FCV2_9ZZZZ</name>
<sequence>MSKAVSDYIDEACKAKMLLSFNEQVQEMPTYSFIIPSNRFIRRICAYIRKEEPDTNGCSGLETNYGESEDVIFAREEIKLMFIQRVKEIVEKNEELLTNFLLHYNPNDLPTDSQDGGDPTDDLLKASQDAEEAKKQAEEQVEEAKKQAEEQAEEAKKQVEEQAEEAKKQAEEQAQALGIPSGLQNKLLSSSEPYKGSVEPDDKQYEDKLKNDEKLQEPIEKMKKLEKSEAEEIVIFLTDYMGDFIKCNKNSHEEIRKLLDLVFKVCMEEFVKKGEEKSNLLSIFENQSKSITAKANDEKISILETNLDDLNEIISNTEDVVCKISTSQKYMYIMDKLYSAYLQKSLVDLTFVNIDNEIEKKLNKLPTFDKHKKILFNGGEFKYKMYTPIDKKQESEDDSEISVPKLDENSDEKENLLEKTITVSKFSKFKGKFIIQEEYYNLLDRFINPLEDKDEDEEEENEEKEETPTTIVDALKGEDIKEGGKKKTKTSRKKNKFNRTKKANK</sequence>
<evidence type="ECO:0000256" key="1">
    <source>
        <dbReference type="SAM" id="MobiDB-lite"/>
    </source>
</evidence>
<dbReference type="EMBL" id="MN738820">
    <property type="protein sequence ID" value="QHT37720.1"/>
    <property type="molecule type" value="Genomic_DNA"/>
</dbReference>
<feature type="compositionally biased region" description="Basic and acidic residues" evidence="1">
    <location>
        <begin position="475"/>
        <end position="485"/>
    </location>
</feature>
<feature type="compositionally biased region" description="Acidic residues" evidence="1">
    <location>
        <begin position="452"/>
        <end position="465"/>
    </location>
</feature>
<organism evidence="2">
    <name type="scientific">viral metagenome</name>
    <dbReference type="NCBI Taxonomy" id="1070528"/>
    <lineage>
        <taxon>unclassified sequences</taxon>
        <taxon>metagenomes</taxon>
        <taxon>organismal metagenomes</taxon>
    </lineage>
</organism>
<feature type="compositionally biased region" description="Basic residues" evidence="1">
    <location>
        <begin position="486"/>
        <end position="505"/>
    </location>
</feature>
<feature type="compositionally biased region" description="Basic and acidic residues" evidence="1">
    <location>
        <begin position="198"/>
        <end position="214"/>
    </location>
</feature>
<proteinExistence type="predicted"/>
<reference evidence="2" key="1">
    <citation type="journal article" date="2020" name="Nature">
        <title>Giant virus diversity and host interactions through global metagenomics.</title>
        <authorList>
            <person name="Schulz F."/>
            <person name="Roux S."/>
            <person name="Paez-Espino D."/>
            <person name="Jungbluth S."/>
            <person name="Walsh D.A."/>
            <person name="Denef V.J."/>
            <person name="McMahon K.D."/>
            <person name="Konstantinidis K.T."/>
            <person name="Eloe-Fadrosh E.A."/>
            <person name="Kyrpides N.C."/>
            <person name="Woyke T."/>
        </authorList>
    </citation>
    <scope>NUCLEOTIDE SEQUENCE</scope>
    <source>
        <strain evidence="2">GVMAG-S-ERX556049-19</strain>
    </source>
</reference>
<protein>
    <submittedName>
        <fullName evidence="2">Uncharacterized protein</fullName>
    </submittedName>
</protein>
<evidence type="ECO:0000313" key="2">
    <source>
        <dbReference type="EMBL" id="QHT37720.1"/>
    </source>
</evidence>
<feature type="compositionally biased region" description="Polar residues" evidence="1">
    <location>
        <begin position="182"/>
        <end position="192"/>
    </location>
</feature>
<dbReference type="SUPFAM" id="SSF58113">
    <property type="entry name" value="Apolipoprotein A-I"/>
    <property type="match status" value="1"/>
</dbReference>
<dbReference type="Gene3D" id="1.20.120.20">
    <property type="entry name" value="Apolipoprotein"/>
    <property type="match status" value="1"/>
</dbReference>
<feature type="region of interest" description="Disordered" evidence="1">
    <location>
        <begin position="451"/>
        <end position="505"/>
    </location>
</feature>
<feature type="compositionally biased region" description="Basic and acidic residues" evidence="1">
    <location>
        <begin position="131"/>
        <end position="171"/>
    </location>
</feature>
<dbReference type="CDD" id="cd06503">
    <property type="entry name" value="ATP-synt_Fo_b"/>
    <property type="match status" value="1"/>
</dbReference>
<dbReference type="AlphaFoldDB" id="A0A6C0FCV2"/>
<feature type="region of interest" description="Disordered" evidence="1">
    <location>
        <begin position="128"/>
        <end position="214"/>
    </location>
</feature>
<accession>A0A6C0FCV2</accession>